<feature type="compositionally biased region" description="Low complexity" evidence="1">
    <location>
        <begin position="987"/>
        <end position="998"/>
    </location>
</feature>
<feature type="region of interest" description="Disordered" evidence="1">
    <location>
        <begin position="985"/>
        <end position="1008"/>
    </location>
</feature>
<organism evidence="3 4">
    <name type="scientific">Terrihabitans soli</name>
    <dbReference type="NCBI Taxonomy" id="708113"/>
    <lineage>
        <taxon>Bacteria</taxon>
        <taxon>Pseudomonadati</taxon>
        <taxon>Pseudomonadota</taxon>
        <taxon>Alphaproteobacteria</taxon>
        <taxon>Hyphomicrobiales</taxon>
        <taxon>Terrihabitans</taxon>
    </lineage>
</organism>
<reference evidence="3 4" key="1">
    <citation type="submission" date="2020-08" db="EMBL/GenBank/DDBJ databases">
        <title>Genome sequence of Rhizobiales bacterium strain IZ6.</title>
        <authorList>
            <person name="Nakai R."/>
            <person name="Naganuma T."/>
        </authorList>
    </citation>
    <scope>NUCLEOTIDE SEQUENCE [LARGE SCALE GENOMIC DNA]</scope>
    <source>
        <strain evidence="3 4">IZ6</strain>
    </source>
</reference>
<feature type="transmembrane region" description="Helical" evidence="2">
    <location>
        <begin position="43"/>
        <end position="63"/>
    </location>
</feature>
<accession>A0A6S6QPZ1</accession>
<keyword evidence="2" id="KW-1133">Transmembrane helix</keyword>
<dbReference type="Proteomes" id="UP000515317">
    <property type="component" value="Chromosome"/>
</dbReference>
<evidence type="ECO:0000256" key="2">
    <source>
        <dbReference type="SAM" id="Phobius"/>
    </source>
</evidence>
<keyword evidence="2" id="KW-0472">Membrane</keyword>
<dbReference type="EMBL" id="AP023361">
    <property type="protein sequence ID" value="BCJ91089.1"/>
    <property type="molecule type" value="Genomic_DNA"/>
</dbReference>
<evidence type="ECO:0000256" key="1">
    <source>
        <dbReference type="SAM" id="MobiDB-lite"/>
    </source>
</evidence>
<feature type="compositionally biased region" description="Basic and acidic residues" evidence="1">
    <location>
        <begin position="1"/>
        <end position="10"/>
    </location>
</feature>
<protein>
    <submittedName>
        <fullName evidence="3">Uncharacterized protein</fullName>
    </submittedName>
</protein>
<gene>
    <name evidence="3" type="ORF">IZ6_18240</name>
</gene>
<keyword evidence="4" id="KW-1185">Reference proteome</keyword>
<proteinExistence type="predicted"/>
<evidence type="ECO:0000313" key="3">
    <source>
        <dbReference type="EMBL" id="BCJ91089.1"/>
    </source>
</evidence>
<feature type="region of interest" description="Disordered" evidence="1">
    <location>
        <begin position="1"/>
        <end position="29"/>
    </location>
</feature>
<dbReference type="AlphaFoldDB" id="A0A6S6QPZ1"/>
<dbReference type="RefSeq" id="WP_222874763.1">
    <property type="nucleotide sequence ID" value="NZ_AP023361.1"/>
</dbReference>
<sequence length="1143" mass="121023">MPEQGGERRILGRASRVRHPRPKGAGGGGVRAWFRRRSGLQRAGIYTFAGLLLAAIGLFALLLSPFTSMMVTPRIARAIEAQLGPGYQVNIGGSRVDVTANGLDLKFDGFEISDPGGMLVLGVPSAAIALDGNLLVTQQVTLRRIRLTQPQLTVRIETSGQVALAGTEGGPPLFSLPASDVPQAAPAEVFGFLAAADALLKKDGPLANFELAEILSGNITIDDQRRGRVERVEGVDVRIQRGKNGALTASASSAAVRERWAVSATLSGEAGGERNFDLGFDNLSISRIAYELARKNQLIDFDGRLFGHVYAKLDGKGMVPAAEARVDVVGFSAVDLENTDGRMDIERTQVQLSWSARENRLKITEIEIAPGSSRFKLGGYARPDANFDEWEFALAGDERTMPGADPATHALRFDRIEVSGLVKRSTKTLALDKMAVQGRSLSVAGYAQLDFSGEKPIADLALAGSRSPIAAIVRVWPGLVAPGTRKWIGENVRGGMVENITIAMRGPLGGKMLPRKVALDMNFSGATIEYLDDTPPAIDAHGTVRIVDQTMETIVNGGRVELPGADPLSIAGTRFATKDHRPNPFAGELSTVIEGPVASVGALMSSPRLARMAPGVAPLMRGNGTVQIALGLNGPYGKNADLSKLVLRINAGLSGWSMQKAVGKRDIDNGNFTLTIDPSTANLRGELRLSGAPIAVEAILNRTPDNKLADTIVRFSLDPSKMKDFDNEALRIAGPISAELVQTAPGVLANSRMRADLTSAAVEGPVGLAKAAGAPGQVSFTIQPHDDSWRLENFVAQGSGIDIKGAVDLAKTGGLAAAQFSRFAVSPGDDTKLDVSKNGNAYKIVMQGGSFNAQPIIKDVTTGAPEKRGLDIDVEAKLGTVIGGNGETMSGADFKMSRRSNTTRSIYIAGQIGNGVIEARSAGDDAQRVISIRAGDAGAVLRFINLYKRMKGGVLTLDVTPGETSSGKVRVQNFQVVGDEKLTMVASNSNGNNNSTSSRPDQRAQGQTQTFTRMESKFRMGGGRIFVDDFEVYGNELGATMGGEINYVQDKVGLSGTFVPAYALNNLFGKVPVFGALLGGGSSGGLVGITFAIDGAWSNPQMRVNPLSAVAPGFLRKIFEFRNQNPGTTGSAQPQSPQQQKNR</sequence>
<keyword evidence="2" id="KW-0812">Transmembrane</keyword>
<name>A0A6S6QPZ1_9HYPH</name>
<evidence type="ECO:0000313" key="4">
    <source>
        <dbReference type="Proteomes" id="UP000515317"/>
    </source>
</evidence>
<dbReference type="KEGG" id="tso:IZ6_18240"/>